<gene>
    <name evidence="2" type="ORF">JJ685_18045</name>
</gene>
<dbReference type="EMBL" id="JAEQNE010000004">
    <property type="protein sequence ID" value="MBL0393046.1"/>
    <property type="molecule type" value="Genomic_DNA"/>
</dbReference>
<dbReference type="RefSeq" id="WP_201675705.1">
    <property type="nucleotide sequence ID" value="NZ_JAEQNE010000004.1"/>
</dbReference>
<comment type="caution">
    <text evidence="2">The sequence shown here is derived from an EMBL/GenBank/DDBJ whole genome shotgun (WGS) entry which is preliminary data.</text>
</comment>
<keyword evidence="1" id="KW-0472">Membrane</keyword>
<evidence type="ECO:0000313" key="3">
    <source>
        <dbReference type="Proteomes" id="UP000599109"/>
    </source>
</evidence>
<organism evidence="2 3">
    <name type="scientific">Ramlibacter monticola</name>
    <dbReference type="NCBI Taxonomy" id="1926872"/>
    <lineage>
        <taxon>Bacteria</taxon>
        <taxon>Pseudomonadati</taxon>
        <taxon>Pseudomonadota</taxon>
        <taxon>Betaproteobacteria</taxon>
        <taxon>Burkholderiales</taxon>
        <taxon>Comamonadaceae</taxon>
        <taxon>Ramlibacter</taxon>
    </lineage>
</organism>
<dbReference type="Proteomes" id="UP000599109">
    <property type="component" value="Unassembled WGS sequence"/>
</dbReference>
<feature type="transmembrane region" description="Helical" evidence="1">
    <location>
        <begin position="26"/>
        <end position="47"/>
    </location>
</feature>
<evidence type="ECO:0000313" key="2">
    <source>
        <dbReference type="EMBL" id="MBL0393046.1"/>
    </source>
</evidence>
<keyword evidence="3" id="KW-1185">Reference proteome</keyword>
<keyword evidence="1" id="KW-0812">Transmembrane</keyword>
<reference evidence="2 3" key="1">
    <citation type="journal article" date="2017" name="Int. J. Syst. Evol. Microbiol.">
        <title>Ramlibacter monticola sp. nov., isolated from forest soil.</title>
        <authorList>
            <person name="Chaudhary D.K."/>
            <person name="Kim J."/>
        </authorList>
    </citation>
    <scope>NUCLEOTIDE SEQUENCE [LARGE SCALE GENOMIC DNA]</scope>
    <source>
        <strain evidence="2 3">KACC 19175</strain>
    </source>
</reference>
<protein>
    <submittedName>
        <fullName evidence="2">Uncharacterized protein</fullName>
    </submittedName>
</protein>
<accession>A0A937CU68</accession>
<sequence length="104" mass="11286">MARAAHLTYPAPVLAGTRPARANHTISRATALGACLFLLSAIGSVLVRAAGRAQLACAGWAERRREREEDRKLWELALSDSRVMADLVALSQQTSGETARIFLR</sequence>
<proteinExistence type="predicted"/>
<dbReference type="AlphaFoldDB" id="A0A937CU68"/>
<name>A0A937CU68_9BURK</name>
<evidence type="ECO:0000256" key="1">
    <source>
        <dbReference type="SAM" id="Phobius"/>
    </source>
</evidence>
<keyword evidence="1" id="KW-1133">Transmembrane helix</keyword>